<dbReference type="Gene3D" id="2.170.130.10">
    <property type="entry name" value="TonB-dependent receptor, plug domain"/>
    <property type="match status" value="1"/>
</dbReference>
<keyword evidence="6 8" id="KW-0472">Membrane</keyword>
<dbReference type="GO" id="GO:0009279">
    <property type="term" value="C:cell outer membrane"/>
    <property type="evidence" value="ECO:0007669"/>
    <property type="project" value="UniProtKB-SubCell"/>
</dbReference>
<evidence type="ECO:0000313" key="13">
    <source>
        <dbReference type="EMBL" id="PKQ60838.1"/>
    </source>
</evidence>
<name>A0A2N3HS08_9BACT</name>
<keyword evidence="14" id="KW-1185">Reference proteome</keyword>
<evidence type="ECO:0000256" key="5">
    <source>
        <dbReference type="ARBA" id="ARBA00023077"/>
    </source>
</evidence>
<evidence type="ECO:0000256" key="7">
    <source>
        <dbReference type="ARBA" id="ARBA00023237"/>
    </source>
</evidence>
<gene>
    <name evidence="13" type="ORF">BZG02_17700</name>
</gene>
<dbReference type="OrthoDB" id="9759247at2"/>
<feature type="domain" description="TonB-dependent receptor plug" evidence="12">
    <location>
        <begin position="136"/>
        <end position="218"/>
    </location>
</feature>
<proteinExistence type="inferred from homology"/>
<evidence type="ECO:0000256" key="4">
    <source>
        <dbReference type="ARBA" id="ARBA00022692"/>
    </source>
</evidence>
<dbReference type="PANTHER" id="PTHR30069">
    <property type="entry name" value="TONB-DEPENDENT OUTER MEMBRANE RECEPTOR"/>
    <property type="match status" value="1"/>
</dbReference>
<dbReference type="PANTHER" id="PTHR30069:SF49">
    <property type="entry name" value="OUTER MEMBRANE PROTEIN C"/>
    <property type="match status" value="1"/>
</dbReference>
<dbReference type="InterPro" id="IPR037066">
    <property type="entry name" value="Plug_dom_sf"/>
</dbReference>
<evidence type="ECO:0000259" key="12">
    <source>
        <dbReference type="Pfam" id="PF07715"/>
    </source>
</evidence>
<evidence type="ECO:0000256" key="1">
    <source>
        <dbReference type="ARBA" id="ARBA00004571"/>
    </source>
</evidence>
<feature type="chain" id="PRO_5014820269" description="TonB-dependent receptor" evidence="10">
    <location>
        <begin position="26"/>
        <end position="753"/>
    </location>
</feature>
<dbReference type="InterPro" id="IPR000531">
    <property type="entry name" value="Beta-barrel_TonB"/>
</dbReference>
<dbReference type="GO" id="GO:0015344">
    <property type="term" value="F:siderophore uptake transmembrane transporter activity"/>
    <property type="evidence" value="ECO:0007669"/>
    <property type="project" value="TreeGrafter"/>
</dbReference>
<evidence type="ECO:0000256" key="2">
    <source>
        <dbReference type="ARBA" id="ARBA00022448"/>
    </source>
</evidence>
<feature type="domain" description="TonB-dependent receptor-like beta-barrel" evidence="11">
    <location>
        <begin position="278"/>
        <end position="717"/>
    </location>
</feature>
<keyword evidence="2 8" id="KW-0813">Transport</keyword>
<keyword evidence="3 8" id="KW-1134">Transmembrane beta strand</keyword>
<reference evidence="13 14" key="1">
    <citation type="journal article" date="2017" name="Front. Microbiol.">
        <title>Labilibaculum manganireducens gen. nov., sp. nov. and Labilibaculum filiforme sp. nov., Novel Bacteroidetes Isolated from Subsurface Sediments of the Baltic Sea.</title>
        <authorList>
            <person name="Vandieken V."/>
            <person name="Marshall I.P."/>
            <person name="Niemann H."/>
            <person name="Engelen B."/>
            <person name="Cypionka H."/>
        </authorList>
    </citation>
    <scope>NUCLEOTIDE SEQUENCE [LARGE SCALE GENOMIC DNA]</scope>
    <source>
        <strain evidence="13 14">59.16B</strain>
    </source>
</reference>
<dbReference type="InterPro" id="IPR012910">
    <property type="entry name" value="Plug_dom"/>
</dbReference>
<evidence type="ECO:0000256" key="3">
    <source>
        <dbReference type="ARBA" id="ARBA00022452"/>
    </source>
</evidence>
<protein>
    <recommendedName>
        <fullName evidence="15">TonB-dependent receptor</fullName>
    </recommendedName>
</protein>
<organism evidence="13 14">
    <name type="scientific">Labilibaculum filiforme</name>
    <dbReference type="NCBI Taxonomy" id="1940526"/>
    <lineage>
        <taxon>Bacteria</taxon>
        <taxon>Pseudomonadati</taxon>
        <taxon>Bacteroidota</taxon>
        <taxon>Bacteroidia</taxon>
        <taxon>Marinilabiliales</taxon>
        <taxon>Marinifilaceae</taxon>
        <taxon>Labilibaculum</taxon>
    </lineage>
</organism>
<accession>A0A2N3HS08</accession>
<evidence type="ECO:0000259" key="11">
    <source>
        <dbReference type="Pfam" id="PF00593"/>
    </source>
</evidence>
<dbReference type="Gene3D" id="2.40.170.20">
    <property type="entry name" value="TonB-dependent receptor, beta-barrel domain"/>
    <property type="match status" value="1"/>
</dbReference>
<dbReference type="InterPro" id="IPR039426">
    <property type="entry name" value="TonB-dep_rcpt-like"/>
</dbReference>
<evidence type="ECO:0000256" key="9">
    <source>
        <dbReference type="RuleBase" id="RU003357"/>
    </source>
</evidence>
<feature type="signal peptide" evidence="10">
    <location>
        <begin position="1"/>
        <end position="25"/>
    </location>
</feature>
<dbReference type="Proteomes" id="UP000233535">
    <property type="component" value="Unassembled WGS sequence"/>
</dbReference>
<comment type="similarity">
    <text evidence="8 9">Belongs to the TonB-dependent receptor family.</text>
</comment>
<keyword evidence="7 8" id="KW-0998">Cell outer membrane</keyword>
<keyword evidence="10" id="KW-0732">Signal</keyword>
<dbReference type="Pfam" id="PF07715">
    <property type="entry name" value="Plug"/>
    <property type="match status" value="1"/>
</dbReference>
<evidence type="ECO:0000256" key="10">
    <source>
        <dbReference type="SAM" id="SignalP"/>
    </source>
</evidence>
<evidence type="ECO:0000256" key="6">
    <source>
        <dbReference type="ARBA" id="ARBA00023136"/>
    </source>
</evidence>
<keyword evidence="5 9" id="KW-0798">TonB box</keyword>
<keyword evidence="4 8" id="KW-0812">Transmembrane</keyword>
<dbReference type="CDD" id="cd01347">
    <property type="entry name" value="ligand_gated_channel"/>
    <property type="match status" value="1"/>
</dbReference>
<dbReference type="InterPro" id="IPR036942">
    <property type="entry name" value="Beta-barrel_TonB_sf"/>
</dbReference>
<dbReference type="Pfam" id="PF00593">
    <property type="entry name" value="TonB_dep_Rec_b-barrel"/>
    <property type="match status" value="1"/>
</dbReference>
<comment type="caution">
    <text evidence="13">The sequence shown here is derived from an EMBL/GenBank/DDBJ whole genome shotgun (WGS) entry which is preliminary data.</text>
</comment>
<dbReference type="PROSITE" id="PS52016">
    <property type="entry name" value="TONB_DEPENDENT_REC_3"/>
    <property type="match status" value="1"/>
</dbReference>
<sequence>MNFKQTGMKKILIVCFLLLGMQAYSQQRIKLQDADTGEAISYAHFVYQNQKGTSTLSGEIALEFVPAEKLHLSHVNYGKLEIESEVLREAIESGVLVLTQSYISLLPATVIARTDRKAKSDIMKVRTSDKLSHDAGDFLSQSAMIGGIRKSGSYGFDPVLRGFKYDQLNLVMDNGLSASAACPNRMDPPASQIPMSMVEQVEIIKGPHSLRFGNAFGGSIHFKSAPASFSEATKAFGRASGSYESNGNIFRTEALAGAKGDFYNFGVYAAYSEGDDYEDGNGAKTPSGFNRRNIGISSVFKLSDNQSIKLSANNNFAKDVDFPALNMDLREDDTYLVNLAHKITFKNSGISSLSTSFYGSFVDHSMDNLTKDLNPRMVNAITLAKTKNYGGRSEASFQLKRTSLFAGIDYKAEEAEGNRTREMLMGPMAGKTLQDNIWQDSKISKMALFGEYHFSWNEFFFVASSRLEHNSAKSREKTSEFTGVNEKNPDNKLNLSASIGATRDVSEQVRMGLWLGRAERSGSLTERFINFLPVDVDAYERIGNTNLKSEVNYQLDYNFTWKTERSELGINLFASVLNDYISARIRDDLSPRLATAPGVKQYYNIDKAVLRGFEVFWYQKVSASIYHQLNIAYTYGKNKDANTALPEIPPMDLRYALGGTFCNGKFHPEITVRHALQQNRIASNFGESETPSFTIASIKASYNFSEKLSLMGGVRNVFDEAYYEHLNRSVVSSNQAIYAPGRSYYLTLTINLM</sequence>
<comment type="subcellular location">
    <subcellularLocation>
        <location evidence="1 8">Cell outer membrane</location>
        <topology evidence="1 8">Multi-pass membrane protein</topology>
    </subcellularLocation>
</comment>
<dbReference type="AlphaFoldDB" id="A0A2N3HS08"/>
<evidence type="ECO:0008006" key="15">
    <source>
        <dbReference type="Google" id="ProtNLM"/>
    </source>
</evidence>
<evidence type="ECO:0000256" key="8">
    <source>
        <dbReference type="PROSITE-ProRule" id="PRU01360"/>
    </source>
</evidence>
<evidence type="ECO:0000313" key="14">
    <source>
        <dbReference type="Proteomes" id="UP000233535"/>
    </source>
</evidence>
<dbReference type="EMBL" id="MVDD01000020">
    <property type="protein sequence ID" value="PKQ60838.1"/>
    <property type="molecule type" value="Genomic_DNA"/>
</dbReference>
<dbReference type="GO" id="GO:0044718">
    <property type="term" value="P:siderophore transmembrane transport"/>
    <property type="evidence" value="ECO:0007669"/>
    <property type="project" value="TreeGrafter"/>
</dbReference>
<dbReference type="SUPFAM" id="SSF56935">
    <property type="entry name" value="Porins"/>
    <property type="match status" value="1"/>
</dbReference>